<name>A0A0W0U080_9GAMM</name>
<dbReference type="EMBL" id="UASS01000037">
    <property type="protein sequence ID" value="SPX62291.1"/>
    <property type="molecule type" value="Genomic_DNA"/>
</dbReference>
<dbReference type="Proteomes" id="UP000054698">
    <property type="component" value="Unassembled WGS sequence"/>
</dbReference>
<feature type="compositionally biased region" description="Basic and acidic residues" evidence="1">
    <location>
        <begin position="33"/>
        <end position="62"/>
    </location>
</feature>
<evidence type="ECO:0000313" key="4">
    <source>
        <dbReference type="Proteomes" id="UP000054698"/>
    </source>
</evidence>
<sequence length="213" mass="23949">MSTPEDEVRKKMKSIAEEAAEVARKKQQALEEEAQKAKKPIQDDGPKKPAPETAFKAEKPSSDWEKIVEDFKKKYNKEPEGPAKNILSFPSEKDAMAFFESQATEKQPPREFLMQKLENGKPVDDHVFSCGSGQLFRGGLKDIQTQVAKALEAEKDPQKRAKLESGKELIDQRVAAIEKSTDMRAKMGSMKEQAKIEQTPPQPTDTEEHGHKL</sequence>
<evidence type="ECO:0008006" key="6">
    <source>
        <dbReference type="Google" id="ProtNLM"/>
    </source>
</evidence>
<keyword evidence="4" id="KW-1185">Reference proteome</keyword>
<dbReference type="EMBL" id="LNYB01000033">
    <property type="protein sequence ID" value="KTD01185.1"/>
    <property type="molecule type" value="Genomic_DNA"/>
</dbReference>
<dbReference type="PATRIC" id="fig|453.4.peg.1318"/>
<dbReference type="AlphaFoldDB" id="A0A0W0U080"/>
<evidence type="ECO:0000313" key="5">
    <source>
        <dbReference type="Proteomes" id="UP000251942"/>
    </source>
</evidence>
<feature type="region of interest" description="Disordered" evidence="1">
    <location>
        <begin position="19"/>
        <end position="62"/>
    </location>
</feature>
<dbReference type="OrthoDB" id="5637986at2"/>
<feature type="region of interest" description="Disordered" evidence="1">
    <location>
        <begin position="182"/>
        <end position="213"/>
    </location>
</feature>
<dbReference type="Proteomes" id="UP000251942">
    <property type="component" value="Unassembled WGS sequence"/>
</dbReference>
<reference evidence="2 4" key="1">
    <citation type="submission" date="2015-11" db="EMBL/GenBank/DDBJ databases">
        <title>Genomic analysis of 38 Legionella species identifies large and diverse effector repertoires.</title>
        <authorList>
            <person name="Burstein D."/>
            <person name="Amaro F."/>
            <person name="Zusman T."/>
            <person name="Lifshitz Z."/>
            <person name="Cohen O."/>
            <person name="Gilbert J.A."/>
            <person name="Pupko T."/>
            <person name="Shuman H.A."/>
            <person name="Segal G."/>
        </authorList>
    </citation>
    <scope>NUCLEOTIDE SEQUENCE [LARGE SCALE GENOMIC DNA]</scope>
    <source>
        <strain evidence="2 4">WO-44C</strain>
    </source>
</reference>
<evidence type="ECO:0000313" key="3">
    <source>
        <dbReference type="EMBL" id="SPX62291.1"/>
    </source>
</evidence>
<organism evidence="2 4">
    <name type="scientific">Legionella feeleii</name>
    <dbReference type="NCBI Taxonomy" id="453"/>
    <lineage>
        <taxon>Bacteria</taxon>
        <taxon>Pseudomonadati</taxon>
        <taxon>Pseudomonadota</taxon>
        <taxon>Gammaproteobacteria</taxon>
        <taxon>Legionellales</taxon>
        <taxon>Legionellaceae</taxon>
        <taxon>Legionella</taxon>
    </lineage>
</organism>
<reference evidence="3 5" key="2">
    <citation type="submission" date="2018-06" db="EMBL/GenBank/DDBJ databases">
        <authorList>
            <consortium name="Pathogen Informatics"/>
            <person name="Doyle S."/>
        </authorList>
    </citation>
    <scope>NUCLEOTIDE SEQUENCE [LARGE SCALE GENOMIC DNA]</scope>
    <source>
        <strain evidence="3 5">NCTC12022</strain>
    </source>
</reference>
<dbReference type="RefSeq" id="WP_058444938.1">
    <property type="nucleotide sequence ID" value="NZ_CAAAHT010000037.1"/>
</dbReference>
<accession>A0A0W0U080</accession>
<dbReference type="STRING" id="453.Lfee_1222"/>
<protein>
    <recommendedName>
        <fullName evidence="6">Substrate of the Dot/Icm secretion system</fullName>
    </recommendedName>
</protein>
<evidence type="ECO:0000256" key="1">
    <source>
        <dbReference type="SAM" id="MobiDB-lite"/>
    </source>
</evidence>
<evidence type="ECO:0000313" key="2">
    <source>
        <dbReference type="EMBL" id="KTD01185.1"/>
    </source>
</evidence>
<gene>
    <name evidence="2" type="ORF">Lfee_1222</name>
    <name evidence="3" type="ORF">NCTC12022_03049</name>
</gene>
<proteinExistence type="predicted"/>